<accession>A0A9W6XTI0</accession>
<feature type="region of interest" description="Disordered" evidence="1">
    <location>
        <begin position="323"/>
        <end position="352"/>
    </location>
</feature>
<gene>
    <name evidence="2" type="ORF">Pfra01_001592200</name>
</gene>
<dbReference type="Proteomes" id="UP001165121">
    <property type="component" value="Unassembled WGS sequence"/>
</dbReference>
<organism evidence="2 3">
    <name type="scientific">Phytophthora fragariaefolia</name>
    <dbReference type="NCBI Taxonomy" id="1490495"/>
    <lineage>
        <taxon>Eukaryota</taxon>
        <taxon>Sar</taxon>
        <taxon>Stramenopiles</taxon>
        <taxon>Oomycota</taxon>
        <taxon>Peronosporomycetes</taxon>
        <taxon>Peronosporales</taxon>
        <taxon>Peronosporaceae</taxon>
        <taxon>Phytophthora</taxon>
    </lineage>
</organism>
<comment type="caution">
    <text evidence="2">The sequence shown here is derived from an EMBL/GenBank/DDBJ whole genome shotgun (WGS) entry which is preliminary data.</text>
</comment>
<evidence type="ECO:0000313" key="2">
    <source>
        <dbReference type="EMBL" id="GMF44974.1"/>
    </source>
</evidence>
<feature type="compositionally biased region" description="Acidic residues" evidence="1">
    <location>
        <begin position="520"/>
        <end position="533"/>
    </location>
</feature>
<reference evidence="2" key="1">
    <citation type="submission" date="2023-04" db="EMBL/GenBank/DDBJ databases">
        <title>Phytophthora fragariaefolia NBRC 109709.</title>
        <authorList>
            <person name="Ichikawa N."/>
            <person name="Sato H."/>
            <person name="Tonouchi N."/>
        </authorList>
    </citation>
    <scope>NUCLEOTIDE SEQUENCE</scope>
    <source>
        <strain evidence="2">NBRC 109709</strain>
    </source>
</reference>
<protein>
    <submittedName>
        <fullName evidence="2">Unnamed protein product</fullName>
    </submittedName>
</protein>
<keyword evidence="3" id="KW-1185">Reference proteome</keyword>
<dbReference type="OrthoDB" id="127754at2759"/>
<feature type="region of interest" description="Disordered" evidence="1">
    <location>
        <begin position="274"/>
        <end position="295"/>
    </location>
</feature>
<feature type="compositionally biased region" description="Polar residues" evidence="1">
    <location>
        <begin position="283"/>
        <end position="295"/>
    </location>
</feature>
<dbReference type="AlphaFoldDB" id="A0A9W6XTI0"/>
<sequence length="533" mass="58892">MSPSTGHLVSACAAVGGHCHRVPVLKLSTGLARYGVKRSTDYCFCEGELYYTKLTQVTPAVVGNTIHVNVEAKHSLRGLNSTEGGSNEGRGMSNLATKFKAWSQIFKTWVTESKLVEMAMQQAQTLAEKKRIWKISRLIKKGSSDTVLYQNKVTPDEFFLAKGLNPKVKFIGESPNAWSKKTGLKEMFSYSKIYITVEASNIRLSERKYERFIEAGILEGFVFFAASQTRAEHACAVIILSRTSGFNRTQRETDNACMYFRPWHNLYAFAPEAPKSGQKEKQVTPSVSQSTISRQRYQDIETGAVNLDSVLATAQANSVDPATDHLIAPRSPTSTSPHKQQPPPTMQNTSVGSVPESIISQSVEDAVETKLVPKDVAPTCYFEGALINAMGTFFSNTRITGCLYHFKQLCRRKSKKYGLPNVEARLAMAAAVFDVLTVINPEKIALEGVAWVKRNLNTKFPVLHTSLERFTNTIENLSWGNAAQRGVVIAGLSQPPTRKRFVLPNENDIENYESSSESSSDSDDDDDAVDSDA</sequence>
<dbReference type="EMBL" id="BSXT01001753">
    <property type="protein sequence ID" value="GMF44974.1"/>
    <property type="molecule type" value="Genomic_DNA"/>
</dbReference>
<evidence type="ECO:0000256" key="1">
    <source>
        <dbReference type="SAM" id="MobiDB-lite"/>
    </source>
</evidence>
<evidence type="ECO:0000313" key="3">
    <source>
        <dbReference type="Proteomes" id="UP001165121"/>
    </source>
</evidence>
<name>A0A9W6XTI0_9STRA</name>
<feature type="region of interest" description="Disordered" evidence="1">
    <location>
        <begin position="499"/>
        <end position="533"/>
    </location>
</feature>
<proteinExistence type="predicted"/>